<evidence type="ECO:0000313" key="4">
    <source>
        <dbReference type="EMBL" id="OAQ19989.1"/>
    </source>
</evidence>
<organism evidence="4 5">
    <name type="scientific">Thermosulfurimonas dismutans</name>
    <dbReference type="NCBI Taxonomy" id="999894"/>
    <lineage>
        <taxon>Bacteria</taxon>
        <taxon>Pseudomonadati</taxon>
        <taxon>Thermodesulfobacteriota</taxon>
        <taxon>Thermodesulfobacteria</taxon>
        <taxon>Thermodesulfobacteriales</taxon>
        <taxon>Thermodesulfobacteriaceae</taxon>
        <taxon>Thermosulfurimonas</taxon>
    </lineage>
</organism>
<comment type="similarity">
    <text evidence="1">Belongs to the HypE family.</text>
</comment>
<evidence type="ECO:0000313" key="5">
    <source>
        <dbReference type="Proteomes" id="UP000078390"/>
    </source>
</evidence>
<feature type="domain" description="PurM-like C-terminal" evidence="3">
    <location>
        <begin position="164"/>
        <end position="309"/>
    </location>
</feature>
<dbReference type="Pfam" id="PF00586">
    <property type="entry name" value="AIRS"/>
    <property type="match status" value="1"/>
</dbReference>
<dbReference type="NCBIfam" id="TIGR02124">
    <property type="entry name" value="hypE"/>
    <property type="match status" value="1"/>
</dbReference>
<dbReference type="Proteomes" id="UP000078390">
    <property type="component" value="Unassembled WGS sequence"/>
</dbReference>
<dbReference type="CDD" id="cd02197">
    <property type="entry name" value="HypE"/>
    <property type="match status" value="1"/>
</dbReference>
<protein>
    <submittedName>
        <fullName evidence="4">[NiFe] hydrogenase metallocenter assembly protein HypE</fullName>
    </submittedName>
</protein>
<feature type="domain" description="PurM-like N-terminal" evidence="2">
    <location>
        <begin position="43"/>
        <end position="152"/>
    </location>
</feature>
<gene>
    <name evidence="4" type="ORF">TDIS_1900</name>
</gene>
<dbReference type="GO" id="GO:0051604">
    <property type="term" value="P:protein maturation"/>
    <property type="evidence" value="ECO:0007669"/>
    <property type="project" value="TreeGrafter"/>
</dbReference>
<dbReference type="OrthoDB" id="9801934at2"/>
<dbReference type="PANTHER" id="PTHR30303:SF0">
    <property type="entry name" value="CARBAMOYL DEHYDRATASE HYPE"/>
    <property type="match status" value="1"/>
</dbReference>
<comment type="caution">
    <text evidence="4">The sequence shown here is derived from an EMBL/GenBank/DDBJ whole genome shotgun (WGS) entry which is preliminary data.</text>
</comment>
<dbReference type="PANTHER" id="PTHR30303">
    <property type="entry name" value="HYDROGENASE ISOENZYMES FORMATION PROTEIN HYPE"/>
    <property type="match status" value="1"/>
</dbReference>
<dbReference type="Gene3D" id="3.90.650.10">
    <property type="entry name" value="PurM-like C-terminal domain"/>
    <property type="match status" value="1"/>
</dbReference>
<dbReference type="Gene3D" id="3.30.1330.10">
    <property type="entry name" value="PurM-like, N-terminal domain"/>
    <property type="match status" value="1"/>
</dbReference>
<dbReference type="SUPFAM" id="SSF55326">
    <property type="entry name" value="PurM N-terminal domain-like"/>
    <property type="match status" value="1"/>
</dbReference>
<dbReference type="PIRSF" id="PIRSF005644">
    <property type="entry name" value="Hdrgns_mtr_HypE"/>
    <property type="match status" value="1"/>
</dbReference>
<evidence type="ECO:0000259" key="3">
    <source>
        <dbReference type="Pfam" id="PF02769"/>
    </source>
</evidence>
<evidence type="ECO:0000259" key="2">
    <source>
        <dbReference type="Pfam" id="PF00586"/>
    </source>
</evidence>
<accession>A0A179D2P7</accession>
<sequence length="339" mass="36033">MASGDRDYILLDHGSGGRATHRLIREIFYSAFEASGEGFLDSAILGTHSGPLAFTTDSFVVDPIFFPGGDLGSLAVHGTVNDLAMVGARPLYLACGFILEEGLPLADLKRIVLSMARAAEEIGVKIVCGDTKVVPKGKGDRIFITTTGMGEILADPYPHPRRIEPGDEILVSGPIGEHGLAVLSARESLPLKGLRSDSAPVWPLVEALLKALGPAVHALRDPTRGGLATTVNELAQEAKVEIELLESEIPVRAEVRGGCEILGLDPLYLACEGRFVAMVARGKGEEALQVLKELPGGHEARLIGQVRNQTDRPLVILKTAIGGERILPVLTGEPLPRIC</sequence>
<proteinExistence type="inferred from homology"/>
<dbReference type="PATRIC" id="fig|999894.6.peg.1900"/>
<keyword evidence="5" id="KW-1185">Reference proteome</keyword>
<dbReference type="InterPro" id="IPR010918">
    <property type="entry name" value="PurM-like_C_dom"/>
</dbReference>
<dbReference type="EMBL" id="LWLG01000018">
    <property type="protein sequence ID" value="OAQ19989.1"/>
    <property type="molecule type" value="Genomic_DNA"/>
</dbReference>
<dbReference type="InterPro" id="IPR016188">
    <property type="entry name" value="PurM-like_N"/>
</dbReference>
<dbReference type="AlphaFoldDB" id="A0A179D2P7"/>
<name>A0A179D2P7_9BACT</name>
<dbReference type="STRING" id="999894.TDIS_1900"/>
<dbReference type="RefSeq" id="WP_068671641.1">
    <property type="nucleotide sequence ID" value="NZ_LWLG01000018.1"/>
</dbReference>
<dbReference type="Pfam" id="PF02769">
    <property type="entry name" value="AIRS_C"/>
    <property type="match status" value="1"/>
</dbReference>
<reference evidence="4 5" key="1">
    <citation type="submission" date="2016-04" db="EMBL/GenBank/DDBJ databases">
        <title>Genome analysis of Thermosulfurimonas dismutans, the first thermophilic sulfur-disproportionating bacterium of the phylum Thermodesulfobacteria.</title>
        <authorList>
            <person name="Mardanov A.V."/>
            <person name="Beletsky A.V."/>
            <person name="Kadnikov V.V."/>
            <person name="Slobodkin A.I."/>
            <person name="Ravin N.V."/>
        </authorList>
    </citation>
    <scope>NUCLEOTIDE SEQUENCE [LARGE SCALE GENOMIC DNA]</scope>
    <source>
        <strain evidence="4 5">S95</strain>
    </source>
</reference>
<dbReference type="InterPro" id="IPR036676">
    <property type="entry name" value="PurM-like_C_sf"/>
</dbReference>
<dbReference type="InterPro" id="IPR011854">
    <property type="entry name" value="HypE"/>
</dbReference>
<evidence type="ECO:0000256" key="1">
    <source>
        <dbReference type="ARBA" id="ARBA00006243"/>
    </source>
</evidence>
<dbReference type="InterPro" id="IPR036921">
    <property type="entry name" value="PurM-like_N_sf"/>
</dbReference>
<dbReference type="SUPFAM" id="SSF56042">
    <property type="entry name" value="PurM C-terminal domain-like"/>
    <property type="match status" value="1"/>
</dbReference>